<evidence type="ECO:0000259" key="7">
    <source>
        <dbReference type="Pfam" id="PF02016"/>
    </source>
</evidence>
<reference evidence="9" key="2">
    <citation type="journal article" date="2021" name="PeerJ">
        <title>Extensive microbial diversity within the chicken gut microbiome revealed by metagenomics and culture.</title>
        <authorList>
            <person name="Gilroy R."/>
            <person name="Ravi A."/>
            <person name="Getino M."/>
            <person name="Pursley I."/>
            <person name="Horton D.L."/>
            <person name="Alikhan N.F."/>
            <person name="Baker D."/>
            <person name="Gharbi K."/>
            <person name="Hall N."/>
            <person name="Watson M."/>
            <person name="Adriaenssens E.M."/>
            <person name="Foster-Nyarko E."/>
            <person name="Jarju S."/>
            <person name="Secka A."/>
            <person name="Antonio M."/>
            <person name="Oren A."/>
            <person name="Chaudhuri R.R."/>
            <person name="La Ragione R."/>
            <person name="Hildebrand F."/>
            <person name="Pallen M.J."/>
        </authorList>
    </citation>
    <scope>NUCLEOTIDE SEQUENCE</scope>
    <source>
        <strain evidence="9">ChiBcec6-7307</strain>
    </source>
</reference>
<dbReference type="InterPro" id="IPR040921">
    <property type="entry name" value="Peptidase_S66C"/>
</dbReference>
<name>A0A9D1T780_9FIRM</name>
<feature type="domain" description="LD-carboxypeptidase N-terminal" evidence="7">
    <location>
        <begin position="8"/>
        <end position="122"/>
    </location>
</feature>
<dbReference type="Gene3D" id="3.40.50.10740">
    <property type="entry name" value="Class I glutamine amidotransferase-like"/>
    <property type="match status" value="1"/>
</dbReference>
<evidence type="ECO:0000256" key="6">
    <source>
        <dbReference type="PIRSR" id="PIRSR028757-1"/>
    </source>
</evidence>
<feature type="domain" description="LD-carboxypeptidase C-terminal" evidence="8">
    <location>
        <begin position="168"/>
        <end position="283"/>
    </location>
</feature>
<gene>
    <name evidence="9" type="ORF">IAC80_00705</name>
</gene>
<dbReference type="EMBL" id="DVOS01000006">
    <property type="protein sequence ID" value="HIV22434.1"/>
    <property type="molecule type" value="Genomic_DNA"/>
</dbReference>
<dbReference type="InterPro" id="IPR029062">
    <property type="entry name" value="Class_I_gatase-like"/>
</dbReference>
<proteinExistence type="inferred from homology"/>
<protein>
    <submittedName>
        <fullName evidence="9">LD-carboxypeptidase</fullName>
    </submittedName>
</protein>
<dbReference type="GO" id="GO:0006508">
    <property type="term" value="P:proteolysis"/>
    <property type="evidence" value="ECO:0007669"/>
    <property type="project" value="UniProtKB-KW"/>
</dbReference>
<dbReference type="SUPFAM" id="SSF141986">
    <property type="entry name" value="LD-carboxypeptidase A C-terminal domain-like"/>
    <property type="match status" value="1"/>
</dbReference>
<evidence type="ECO:0000256" key="3">
    <source>
        <dbReference type="ARBA" id="ARBA00022670"/>
    </source>
</evidence>
<evidence type="ECO:0000313" key="10">
    <source>
        <dbReference type="Proteomes" id="UP000886889"/>
    </source>
</evidence>
<organism evidence="9 10">
    <name type="scientific">Candidatus Merdiplasma excrementigallinarum</name>
    <dbReference type="NCBI Taxonomy" id="2840864"/>
    <lineage>
        <taxon>Bacteria</taxon>
        <taxon>Bacillati</taxon>
        <taxon>Bacillota</taxon>
        <taxon>Clostridia</taxon>
        <taxon>Lachnospirales</taxon>
        <taxon>Lachnospiraceae</taxon>
        <taxon>Lachnospiraceae incertae sedis</taxon>
        <taxon>Candidatus Merdiplasma</taxon>
    </lineage>
</organism>
<accession>A0A9D1T780</accession>
<keyword evidence="4" id="KW-0378">Hydrolase</keyword>
<dbReference type="InterPro" id="IPR003507">
    <property type="entry name" value="S66_fam"/>
</dbReference>
<dbReference type="SUPFAM" id="SSF52317">
    <property type="entry name" value="Class I glutamine amidotransferase-like"/>
    <property type="match status" value="1"/>
</dbReference>
<dbReference type="PANTHER" id="PTHR30237">
    <property type="entry name" value="MURAMOYLTETRAPEPTIDE CARBOXYPEPTIDASE"/>
    <property type="match status" value="1"/>
</dbReference>
<keyword evidence="2" id="KW-0121">Carboxypeptidase</keyword>
<dbReference type="PANTHER" id="PTHR30237:SF2">
    <property type="entry name" value="MUREIN TETRAPEPTIDE CARBOXYPEPTIDASE"/>
    <property type="match status" value="1"/>
</dbReference>
<dbReference type="GO" id="GO:0008236">
    <property type="term" value="F:serine-type peptidase activity"/>
    <property type="evidence" value="ECO:0007669"/>
    <property type="project" value="UniProtKB-KW"/>
</dbReference>
<dbReference type="PIRSF" id="PIRSF028757">
    <property type="entry name" value="LD-carboxypeptidase"/>
    <property type="match status" value="1"/>
</dbReference>
<dbReference type="Gene3D" id="3.50.30.60">
    <property type="entry name" value="LD-carboxypeptidase A C-terminal domain-like"/>
    <property type="match status" value="1"/>
</dbReference>
<sequence length="291" mass="32130">MKEKGKAAIVACSNGLSGESRPKIEELKVRLKEMGLLPVEMGPLYRKDTLWSGTAKERAKALMDCYRDPDIRWVFDVSGGDLANEILPWLDFERIKAEEKTFWGYSDLTTIVNAIFAKTGRPAVLYQVRNLVGSMGETQRKRFREALSGESGELFRIPCRFLRGEKLEGRAVGGNIRCLLKLAGTPFWPDMNGKVLLLEALGGTEAQMAAYLSQLGQMGVWDQVSGVLLGTFTQLEKQGCRPSMEELVLERAARGSGEALPVAQTREVGHGEDSRAVIIGKEICCGREDSV</sequence>
<dbReference type="Pfam" id="PF02016">
    <property type="entry name" value="Peptidase_S66"/>
    <property type="match status" value="1"/>
</dbReference>
<comment type="similarity">
    <text evidence="1">Belongs to the peptidase S66 family.</text>
</comment>
<dbReference type="GO" id="GO:0004180">
    <property type="term" value="F:carboxypeptidase activity"/>
    <property type="evidence" value="ECO:0007669"/>
    <property type="project" value="UniProtKB-KW"/>
</dbReference>
<evidence type="ECO:0000256" key="4">
    <source>
        <dbReference type="ARBA" id="ARBA00022801"/>
    </source>
</evidence>
<dbReference type="Proteomes" id="UP000886889">
    <property type="component" value="Unassembled WGS sequence"/>
</dbReference>
<evidence type="ECO:0000256" key="1">
    <source>
        <dbReference type="ARBA" id="ARBA00010233"/>
    </source>
</evidence>
<keyword evidence="5" id="KW-0720">Serine protease</keyword>
<dbReference type="InterPro" id="IPR027461">
    <property type="entry name" value="Carboxypeptidase_A_C_sf"/>
</dbReference>
<keyword evidence="3" id="KW-0645">Protease</keyword>
<feature type="active site" description="Charge relay system" evidence="6">
    <location>
        <position position="199"/>
    </location>
</feature>
<dbReference type="InterPro" id="IPR040449">
    <property type="entry name" value="Peptidase_S66_N"/>
</dbReference>
<comment type="caution">
    <text evidence="9">The sequence shown here is derived from an EMBL/GenBank/DDBJ whole genome shotgun (WGS) entry which is preliminary data.</text>
</comment>
<evidence type="ECO:0000259" key="8">
    <source>
        <dbReference type="Pfam" id="PF17676"/>
    </source>
</evidence>
<evidence type="ECO:0000313" key="9">
    <source>
        <dbReference type="EMBL" id="HIV22434.1"/>
    </source>
</evidence>
<evidence type="ECO:0000256" key="2">
    <source>
        <dbReference type="ARBA" id="ARBA00022645"/>
    </source>
</evidence>
<dbReference type="InterPro" id="IPR027478">
    <property type="entry name" value="LdcA_N"/>
</dbReference>
<dbReference type="Pfam" id="PF17676">
    <property type="entry name" value="Peptidase_S66C"/>
    <property type="match status" value="1"/>
</dbReference>
<dbReference type="CDD" id="cd07062">
    <property type="entry name" value="Peptidase_S66_mccF_like"/>
    <property type="match status" value="1"/>
</dbReference>
<feature type="active site" description="Charge relay system" evidence="6">
    <location>
        <position position="270"/>
    </location>
</feature>
<dbReference type="AlphaFoldDB" id="A0A9D1T780"/>
<evidence type="ECO:0000256" key="5">
    <source>
        <dbReference type="ARBA" id="ARBA00022825"/>
    </source>
</evidence>
<feature type="active site" description="Nucleophile" evidence="6">
    <location>
        <position position="106"/>
    </location>
</feature>
<reference evidence="9" key="1">
    <citation type="submission" date="2020-10" db="EMBL/GenBank/DDBJ databases">
        <authorList>
            <person name="Gilroy R."/>
        </authorList>
    </citation>
    <scope>NUCLEOTIDE SEQUENCE</scope>
    <source>
        <strain evidence="9">ChiBcec6-7307</strain>
    </source>
</reference>